<comment type="caution">
    <text evidence="1">The sequence shown here is derived from an EMBL/GenBank/DDBJ whole genome shotgun (WGS) entry which is preliminary data.</text>
</comment>
<accession>A0ABR2PZL4</accession>
<sequence>MLVRGGTTEELNKGSPMYLQLSLSTFKDAGIRKRSEETGRAELLMTFRLQFSLRKWVDVTRFLFPDDFHFNWESQSSFERSGTSLAPVGLSPPGLTGESEQSAMSLPLCPLSLMVFLSKLQS</sequence>
<dbReference type="EMBL" id="JBBPBN010000048">
    <property type="protein sequence ID" value="KAK8993813.1"/>
    <property type="molecule type" value="Genomic_DNA"/>
</dbReference>
<evidence type="ECO:0000313" key="1">
    <source>
        <dbReference type="EMBL" id="KAK8993813.1"/>
    </source>
</evidence>
<keyword evidence="2" id="KW-1185">Reference proteome</keyword>
<dbReference type="Proteomes" id="UP001396334">
    <property type="component" value="Unassembled WGS sequence"/>
</dbReference>
<name>A0ABR2PZL4_9ROSI</name>
<reference evidence="1 2" key="1">
    <citation type="journal article" date="2024" name="G3 (Bethesda)">
        <title>Genome assembly of Hibiscus sabdariffa L. provides insights into metabolisms of medicinal natural products.</title>
        <authorList>
            <person name="Kim T."/>
        </authorList>
    </citation>
    <scope>NUCLEOTIDE SEQUENCE [LARGE SCALE GENOMIC DNA]</scope>
    <source>
        <strain evidence="1">TK-2024</strain>
        <tissue evidence="1">Old leaves</tissue>
    </source>
</reference>
<gene>
    <name evidence="1" type="ORF">V6N11_008029</name>
</gene>
<organism evidence="1 2">
    <name type="scientific">Hibiscus sabdariffa</name>
    <name type="common">roselle</name>
    <dbReference type="NCBI Taxonomy" id="183260"/>
    <lineage>
        <taxon>Eukaryota</taxon>
        <taxon>Viridiplantae</taxon>
        <taxon>Streptophyta</taxon>
        <taxon>Embryophyta</taxon>
        <taxon>Tracheophyta</taxon>
        <taxon>Spermatophyta</taxon>
        <taxon>Magnoliopsida</taxon>
        <taxon>eudicotyledons</taxon>
        <taxon>Gunneridae</taxon>
        <taxon>Pentapetalae</taxon>
        <taxon>rosids</taxon>
        <taxon>malvids</taxon>
        <taxon>Malvales</taxon>
        <taxon>Malvaceae</taxon>
        <taxon>Malvoideae</taxon>
        <taxon>Hibiscus</taxon>
    </lineage>
</organism>
<evidence type="ECO:0000313" key="2">
    <source>
        <dbReference type="Proteomes" id="UP001396334"/>
    </source>
</evidence>
<proteinExistence type="predicted"/>
<protein>
    <submittedName>
        <fullName evidence="1">Uncharacterized protein</fullName>
    </submittedName>
</protein>